<reference evidence="3" key="3">
    <citation type="submission" date="2020-12" db="UniProtKB">
        <authorList>
            <consortium name="EnsemblPlants"/>
        </authorList>
    </citation>
    <scope>IDENTIFICATION</scope>
</reference>
<dbReference type="PANTHER" id="PTHR37171">
    <property type="entry name" value="SERINE/THREONINE-PROTEIN KINASE YRZF-RELATED"/>
    <property type="match status" value="1"/>
</dbReference>
<feature type="compositionally biased region" description="Basic and acidic residues" evidence="1">
    <location>
        <begin position="70"/>
        <end position="79"/>
    </location>
</feature>
<sequence length="208" mass="22631">MGGHPPVLDALLYLVDIASNDNTKFGKGLRNGETPKLHGAAPFESFSESSDDVKSDPDFRGRENNISVPERPKSTRNRPDGNQLALKDVSAEDLNLKMTGGIISCEGWSRCVASGRLYGQAVAVKFAYLNTQRAEALLKEVVAYQKMEKLWGVFVPRLTGYGTTCTGRAVFVVIESIDGVELGESRIACETIQCEACYSPYSDLEGSL</sequence>
<dbReference type="PANTHER" id="PTHR37171:SF1">
    <property type="entry name" value="SERINE_THREONINE-PROTEIN KINASE YRZF-RELATED"/>
    <property type="match status" value="1"/>
</dbReference>
<dbReference type="AlphaFoldDB" id="A0A2K1IWP4"/>
<dbReference type="InterPro" id="IPR052396">
    <property type="entry name" value="Meiotic_Drive_Suppr_Kinase"/>
</dbReference>
<dbReference type="EnsemblPlants" id="Pp3c19_850V3.1">
    <property type="protein sequence ID" value="Pp3c19_850V3.1"/>
    <property type="gene ID" value="Pp3c19_850"/>
</dbReference>
<feature type="compositionally biased region" description="Basic and acidic residues" evidence="1">
    <location>
        <begin position="51"/>
        <end position="63"/>
    </location>
</feature>
<dbReference type="Proteomes" id="UP000006727">
    <property type="component" value="Chromosome 19"/>
</dbReference>
<accession>A0A2K1IWP4</accession>
<name>A0A2K1IWP4_PHYPA</name>
<proteinExistence type="predicted"/>
<gene>
    <name evidence="2" type="ORF">PHYPA_023512</name>
</gene>
<evidence type="ECO:0000313" key="3">
    <source>
        <dbReference type="EnsemblPlants" id="Pp3c19_850V3.1"/>
    </source>
</evidence>
<organism evidence="2">
    <name type="scientific">Physcomitrium patens</name>
    <name type="common">Spreading-leaved earth moss</name>
    <name type="synonym">Physcomitrella patens</name>
    <dbReference type="NCBI Taxonomy" id="3218"/>
    <lineage>
        <taxon>Eukaryota</taxon>
        <taxon>Viridiplantae</taxon>
        <taxon>Streptophyta</taxon>
        <taxon>Embryophyta</taxon>
        <taxon>Bryophyta</taxon>
        <taxon>Bryophytina</taxon>
        <taxon>Bryopsida</taxon>
        <taxon>Funariidae</taxon>
        <taxon>Funariales</taxon>
        <taxon>Funariaceae</taxon>
        <taxon>Physcomitrium</taxon>
    </lineage>
</organism>
<reference evidence="2 4" key="1">
    <citation type="journal article" date="2008" name="Science">
        <title>The Physcomitrella genome reveals evolutionary insights into the conquest of land by plants.</title>
        <authorList>
            <person name="Rensing S."/>
            <person name="Lang D."/>
            <person name="Zimmer A."/>
            <person name="Terry A."/>
            <person name="Salamov A."/>
            <person name="Shapiro H."/>
            <person name="Nishiyama T."/>
            <person name="Perroud P.-F."/>
            <person name="Lindquist E."/>
            <person name="Kamisugi Y."/>
            <person name="Tanahashi T."/>
            <person name="Sakakibara K."/>
            <person name="Fujita T."/>
            <person name="Oishi K."/>
            <person name="Shin-I T."/>
            <person name="Kuroki Y."/>
            <person name="Toyoda A."/>
            <person name="Suzuki Y."/>
            <person name="Hashimoto A."/>
            <person name="Yamaguchi K."/>
            <person name="Sugano A."/>
            <person name="Kohara Y."/>
            <person name="Fujiyama A."/>
            <person name="Anterola A."/>
            <person name="Aoki S."/>
            <person name="Ashton N."/>
            <person name="Barbazuk W.B."/>
            <person name="Barker E."/>
            <person name="Bennetzen J."/>
            <person name="Bezanilla M."/>
            <person name="Blankenship R."/>
            <person name="Cho S.H."/>
            <person name="Dutcher S."/>
            <person name="Estelle M."/>
            <person name="Fawcett J.A."/>
            <person name="Gundlach H."/>
            <person name="Hanada K."/>
            <person name="Heyl A."/>
            <person name="Hicks K.A."/>
            <person name="Hugh J."/>
            <person name="Lohr M."/>
            <person name="Mayer K."/>
            <person name="Melkozernov A."/>
            <person name="Murata T."/>
            <person name="Nelson D."/>
            <person name="Pils B."/>
            <person name="Prigge M."/>
            <person name="Reiss B."/>
            <person name="Renner T."/>
            <person name="Rombauts S."/>
            <person name="Rushton P."/>
            <person name="Sanderfoot A."/>
            <person name="Schween G."/>
            <person name="Shiu S.-H."/>
            <person name="Stueber K."/>
            <person name="Theodoulou F.L."/>
            <person name="Tu H."/>
            <person name="Van de Peer Y."/>
            <person name="Verrier P.J."/>
            <person name="Waters E."/>
            <person name="Wood A."/>
            <person name="Yang L."/>
            <person name="Cove D."/>
            <person name="Cuming A."/>
            <person name="Hasebe M."/>
            <person name="Lucas S."/>
            <person name="Mishler D.B."/>
            <person name="Reski R."/>
            <person name="Grigoriev I."/>
            <person name="Quatrano R.S."/>
            <person name="Boore J.L."/>
        </authorList>
    </citation>
    <scope>NUCLEOTIDE SEQUENCE [LARGE SCALE GENOMIC DNA]</scope>
    <source>
        <strain evidence="3 4">cv. Gransden 2004</strain>
    </source>
</reference>
<dbReference type="Gramene" id="Pp3c19_850V3.1">
    <property type="protein sequence ID" value="Pp3c19_850V3.1"/>
    <property type="gene ID" value="Pp3c19_850"/>
</dbReference>
<evidence type="ECO:0000313" key="4">
    <source>
        <dbReference type="Proteomes" id="UP000006727"/>
    </source>
</evidence>
<dbReference type="EMBL" id="ABEU02000019">
    <property type="protein sequence ID" value="PNR33696.1"/>
    <property type="molecule type" value="Genomic_DNA"/>
</dbReference>
<evidence type="ECO:0000313" key="2">
    <source>
        <dbReference type="EMBL" id="PNR33696.1"/>
    </source>
</evidence>
<dbReference type="InParanoid" id="A0A2K1IWP4"/>
<evidence type="ECO:0000256" key="1">
    <source>
        <dbReference type="SAM" id="MobiDB-lite"/>
    </source>
</evidence>
<feature type="region of interest" description="Disordered" evidence="1">
    <location>
        <begin position="26"/>
        <end position="82"/>
    </location>
</feature>
<dbReference type="PaxDb" id="3218-PP1S208_95V6.1"/>
<keyword evidence="4" id="KW-1185">Reference proteome</keyword>
<reference evidence="2 4" key="2">
    <citation type="journal article" date="2018" name="Plant J.">
        <title>The Physcomitrella patens chromosome-scale assembly reveals moss genome structure and evolution.</title>
        <authorList>
            <person name="Lang D."/>
            <person name="Ullrich K.K."/>
            <person name="Murat F."/>
            <person name="Fuchs J."/>
            <person name="Jenkins J."/>
            <person name="Haas F.B."/>
            <person name="Piednoel M."/>
            <person name="Gundlach H."/>
            <person name="Van Bel M."/>
            <person name="Meyberg R."/>
            <person name="Vives C."/>
            <person name="Morata J."/>
            <person name="Symeonidi A."/>
            <person name="Hiss M."/>
            <person name="Muchero W."/>
            <person name="Kamisugi Y."/>
            <person name="Saleh O."/>
            <person name="Blanc G."/>
            <person name="Decker E.L."/>
            <person name="van Gessel N."/>
            <person name="Grimwood J."/>
            <person name="Hayes R.D."/>
            <person name="Graham S.W."/>
            <person name="Gunter L.E."/>
            <person name="McDaniel S.F."/>
            <person name="Hoernstein S.N.W."/>
            <person name="Larsson A."/>
            <person name="Li F.W."/>
            <person name="Perroud P.F."/>
            <person name="Phillips J."/>
            <person name="Ranjan P."/>
            <person name="Rokshar D.S."/>
            <person name="Rothfels C.J."/>
            <person name="Schneider L."/>
            <person name="Shu S."/>
            <person name="Stevenson D.W."/>
            <person name="Thummler F."/>
            <person name="Tillich M."/>
            <person name="Villarreal Aguilar J.C."/>
            <person name="Widiez T."/>
            <person name="Wong G.K."/>
            <person name="Wymore A."/>
            <person name="Zhang Y."/>
            <person name="Zimmer A.D."/>
            <person name="Quatrano R.S."/>
            <person name="Mayer K.F.X."/>
            <person name="Goodstein D."/>
            <person name="Casacuberta J.M."/>
            <person name="Vandepoele K."/>
            <person name="Reski R."/>
            <person name="Cuming A.C."/>
            <person name="Tuskan G.A."/>
            <person name="Maumus F."/>
            <person name="Salse J."/>
            <person name="Schmutz J."/>
            <person name="Rensing S.A."/>
        </authorList>
    </citation>
    <scope>NUCLEOTIDE SEQUENCE [LARGE SCALE GENOMIC DNA]</scope>
    <source>
        <strain evidence="3 4">cv. Gransden 2004</strain>
    </source>
</reference>
<protein>
    <recommendedName>
        <fullName evidence="5">Protein kinase domain-containing protein</fullName>
    </recommendedName>
</protein>
<evidence type="ECO:0008006" key="5">
    <source>
        <dbReference type="Google" id="ProtNLM"/>
    </source>
</evidence>